<dbReference type="RefSeq" id="WP_188383180.1">
    <property type="nucleotide sequence ID" value="NZ_BMEY01000002.1"/>
</dbReference>
<reference evidence="8" key="2">
    <citation type="submission" date="2020-09" db="EMBL/GenBank/DDBJ databases">
        <authorList>
            <person name="Sun Q."/>
            <person name="Zhou Y."/>
        </authorList>
    </citation>
    <scope>NUCLEOTIDE SEQUENCE</scope>
    <source>
        <strain evidence="8">CGMCC 1.12408</strain>
    </source>
</reference>
<evidence type="ECO:0000259" key="6">
    <source>
        <dbReference type="PROSITE" id="PS50975"/>
    </source>
</evidence>
<dbReference type="EC" id="3.6.1.7" evidence="3"/>
<feature type="domain" description="ATP-grasp" evidence="6">
    <location>
        <begin position="90"/>
        <end position="342"/>
    </location>
</feature>
<dbReference type="Gene3D" id="3.30.70.100">
    <property type="match status" value="1"/>
</dbReference>
<dbReference type="GO" id="GO:0005737">
    <property type="term" value="C:cytoplasm"/>
    <property type="evidence" value="ECO:0007669"/>
    <property type="project" value="TreeGrafter"/>
</dbReference>
<gene>
    <name evidence="8" type="ORF">GCM10008025_05740</name>
</gene>
<dbReference type="SUPFAM" id="SSF54975">
    <property type="entry name" value="Acylphosphatase/BLUF domain-like"/>
    <property type="match status" value="1"/>
</dbReference>
<comment type="similarity">
    <text evidence="4">Belongs to the acylphosphatase family.</text>
</comment>
<dbReference type="Pfam" id="PF00708">
    <property type="entry name" value="Acylphosphatase"/>
    <property type="match status" value="1"/>
</dbReference>
<sequence>MSRLEKEWLPHLEDSIPDEVNGDKLSMYSIALEGWRRGLTTKFYNTKYGKKYEINYSLSNKEKELKFAVSKGPNVSKEAMKICKNKVLTKEYLSEANVSVPKGRNFNKNHPNEEIIEYAKTLGFPVVIKPVGANLGKGVIPNINNIKEFKTSLIQVRDVLGYRDIIVEQHIFGEEYRVYVVNDMVIGAINRLPANVIGDGKSTINQLIRKKNYERKQNPNLRGRSIKIDTEVKKNIKQANYTLDSILKKDELLYLRQNSNVSTGGEPIDVTGLLTEEMKELAVNACRAVPGLSQAGVDILFDINRNHGVVIELNTRPGIGSHLFPVKGQARDIPKAVIDYYFPETIDYDRKTHKNKIFYDYKAITELLSSGIAQEVVLPDCPQYDMVKKRYTVSGQVQKVGYRRWVQRMALNNRLIGTVENLDDGTVLIHVAGKESDIDNFHSTLNIDKPKRAKVDKVVEEADNRPISAIGFEIITKKKEASVSLKKTDRKAITKYENEIQELKKQRREIEKKHNNILQSNWWKYTTKVKQLIKK</sequence>
<keyword evidence="9" id="KW-1185">Reference proteome</keyword>
<evidence type="ECO:0000259" key="7">
    <source>
        <dbReference type="PROSITE" id="PS51160"/>
    </source>
</evidence>
<dbReference type="PROSITE" id="PS50975">
    <property type="entry name" value="ATP_GRASP"/>
    <property type="match status" value="1"/>
</dbReference>
<dbReference type="PROSITE" id="PS51160">
    <property type="entry name" value="ACYLPHOSPHATASE_3"/>
    <property type="match status" value="1"/>
</dbReference>
<evidence type="ECO:0000256" key="1">
    <source>
        <dbReference type="ARBA" id="ARBA00015991"/>
    </source>
</evidence>
<accession>A0A916RQA0</accession>
<evidence type="ECO:0000256" key="3">
    <source>
        <dbReference type="PROSITE-ProRule" id="PRU00520"/>
    </source>
</evidence>
<keyword evidence="2" id="KW-0067">ATP-binding</keyword>
<dbReference type="InterPro" id="IPR001792">
    <property type="entry name" value="Acylphosphatase-like_dom"/>
</dbReference>
<dbReference type="GO" id="GO:0005524">
    <property type="term" value="F:ATP binding"/>
    <property type="evidence" value="ECO:0007669"/>
    <property type="project" value="UniProtKB-UniRule"/>
</dbReference>
<dbReference type="Pfam" id="PF08443">
    <property type="entry name" value="RimK"/>
    <property type="match status" value="1"/>
</dbReference>
<dbReference type="InterPro" id="IPR036046">
    <property type="entry name" value="Acylphosphatase-like_dom_sf"/>
</dbReference>
<dbReference type="Gene3D" id="3.30.470.20">
    <property type="entry name" value="ATP-grasp fold, B domain"/>
    <property type="match status" value="2"/>
</dbReference>
<dbReference type="Gene3D" id="3.30.1490.20">
    <property type="entry name" value="ATP-grasp fold, A domain"/>
    <property type="match status" value="1"/>
</dbReference>
<dbReference type="InterPro" id="IPR013815">
    <property type="entry name" value="ATP_grasp_subdomain_1"/>
</dbReference>
<keyword evidence="5" id="KW-0175">Coiled coil</keyword>
<dbReference type="GO" id="GO:0018169">
    <property type="term" value="F:ribosomal S6-glutamic acid ligase activity"/>
    <property type="evidence" value="ECO:0007669"/>
    <property type="project" value="TreeGrafter"/>
</dbReference>
<comment type="caution">
    <text evidence="8">The sequence shown here is derived from an EMBL/GenBank/DDBJ whole genome shotgun (WGS) entry which is preliminary data.</text>
</comment>
<evidence type="ECO:0000256" key="2">
    <source>
        <dbReference type="PROSITE-ProRule" id="PRU00409"/>
    </source>
</evidence>
<dbReference type="EMBL" id="BMEY01000002">
    <property type="protein sequence ID" value="GGA64760.1"/>
    <property type="molecule type" value="Genomic_DNA"/>
</dbReference>
<protein>
    <recommendedName>
        <fullName evidence="1 3">acylphosphatase</fullName>
        <ecNumber evidence="3">3.6.1.7</ecNumber>
    </recommendedName>
</protein>
<feature type="active site" evidence="3">
    <location>
        <position position="421"/>
    </location>
</feature>
<organism evidence="8 9">
    <name type="scientific">Ornithinibacillus halotolerans</name>
    <dbReference type="NCBI Taxonomy" id="1274357"/>
    <lineage>
        <taxon>Bacteria</taxon>
        <taxon>Bacillati</taxon>
        <taxon>Bacillota</taxon>
        <taxon>Bacilli</taxon>
        <taxon>Bacillales</taxon>
        <taxon>Bacillaceae</taxon>
        <taxon>Ornithinibacillus</taxon>
    </lineage>
</organism>
<dbReference type="GO" id="GO:0046872">
    <property type="term" value="F:metal ion binding"/>
    <property type="evidence" value="ECO:0007669"/>
    <property type="project" value="InterPro"/>
</dbReference>
<evidence type="ECO:0000313" key="8">
    <source>
        <dbReference type="EMBL" id="GGA64760.1"/>
    </source>
</evidence>
<dbReference type="SUPFAM" id="SSF56059">
    <property type="entry name" value="Glutathione synthetase ATP-binding domain-like"/>
    <property type="match status" value="1"/>
</dbReference>
<evidence type="ECO:0000313" key="9">
    <source>
        <dbReference type="Proteomes" id="UP000613512"/>
    </source>
</evidence>
<dbReference type="Proteomes" id="UP000613512">
    <property type="component" value="Unassembled WGS sequence"/>
</dbReference>
<dbReference type="PANTHER" id="PTHR21621:SF0">
    <property type="entry name" value="BETA-CITRYLGLUTAMATE SYNTHASE B-RELATED"/>
    <property type="match status" value="1"/>
</dbReference>
<feature type="domain" description="Acylphosphatase-like" evidence="7">
    <location>
        <begin position="388"/>
        <end position="476"/>
    </location>
</feature>
<evidence type="ECO:0000256" key="5">
    <source>
        <dbReference type="SAM" id="Coils"/>
    </source>
</evidence>
<reference evidence="8" key="1">
    <citation type="journal article" date="2014" name="Int. J. Syst. Evol. Microbiol.">
        <title>Complete genome sequence of Corynebacterium casei LMG S-19264T (=DSM 44701T), isolated from a smear-ripened cheese.</title>
        <authorList>
            <consortium name="US DOE Joint Genome Institute (JGI-PGF)"/>
            <person name="Walter F."/>
            <person name="Albersmeier A."/>
            <person name="Kalinowski J."/>
            <person name="Ruckert C."/>
        </authorList>
    </citation>
    <scope>NUCLEOTIDE SEQUENCE</scope>
    <source>
        <strain evidence="8">CGMCC 1.12408</strain>
    </source>
</reference>
<dbReference type="InterPro" id="IPR011761">
    <property type="entry name" value="ATP-grasp"/>
</dbReference>
<keyword evidence="3" id="KW-0378">Hydrolase</keyword>
<dbReference type="GO" id="GO:0003998">
    <property type="term" value="F:acylphosphatase activity"/>
    <property type="evidence" value="ECO:0007669"/>
    <property type="project" value="UniProtKB-EC"/>
</dbReference>
<proteinExistence type="inferred from homology"/>
<name>A0A916RQA0_9BACI</name>
<dbReference type="PANTHER" id="PTHR21621">
    <property type="entry name" value="RIBOSOMAL PROTEIN S6 MODIFICATION PROTEIN"/>
    <property type="match status" value="1"/>
</dbReference>
<comment type="catalytic activity">
    <reaction evidence="3">
        <text>an acyl phosphate + H2O = a carboxylate + phosphate + H(+)</text>
        <dbReference type="Rhea" id="RHEA:14965"/>
        <dbReference type="ChEBI" id="CHEBI:15377"/>
        <dbReference type="ChEBI" id="CHEBI:15378"/>
        <dbReference type="ChEBI" id="CHEBI:29067"/>
        <dbReference type="ChEBI" id="CHEBI:43474"/>
        <dbReference type="ChEBI" id="CHEBI:59918"/>
        <dbReference type="EC" id="3.6.1.7"/>
    </reaction>
</comment>
<feature type="coiled-coil region" evidence="5">
    <location>
        <begin position="486"/>
        <end position="520"/>
    </location>
</feature>
<dbReference type="AlphaFoldDB" id="A0A916RQA0"/>
<dbReference type="GO" id="GO:0009432">
    <property type="term" value="P:SOS response"/>
    <property type="evidence" value="ECO:0007669"/>
    <property type="project" value="TreeGrafter"/>
</dbReference>
<evidence type="ECO:0000256" key="4">
    <source>
        <dbReference type="RuleBase" id="RU004168"/>
    </source>
</evidence>
<dbReference type="InterPro" id="IPR013651">
    <property type="entry name" value="ATP-grasp_RimK-type"/>
</dbReference>
<feature type="active site" evidence="3">
    <location>
        <position position="403"/>
    </location>
</feature>
<keyword evidence="2" id="KW-0547">Nucleotide-binding</keyword>